<protein>
    <recommendedName>
        <fullName evidence="4">phosphoglycolate phosphatase</fullName>
        <ecNumber evidence="4">3.1.3.18</ecNumber>
    </recommendedName>
</protein>
<comment type="catalytic activity">
    <reaction evidence="1">
        <text>2-phosphoglycolate + H2O = glycolate + phosphate</text>
        <dbReference type="Rhea" id="RHEA:14369"/>
        <dbReference type="ChEBI" id="CHEBI:15377"/>
        <dbReference type="ChEBI" id="CHEBI:29805"/>
        <dbReference type="ChEBI" id="CHEBI:43474"/>
        <dbReference type="ChEBI" id="CHEBI:58033"/>
        <dbReference type="EC" id="3.1.3.18"/>
    </reaction>
</comment>
<dbReference type="AlphaFoldDB" id="A0A679IYA7"/>
<comment type="similarity">
    <text evidence="3">Belongs to the HAD-like hydrolase superfamily. CbbY/CbbZ/Gph/YieH family.</text>
</comment>
<dbReference type="InterPro" id="IPR050155">
    <property type="entry name" value="HAD-like_hydrolase_sf"/>
</dbReference>
<keyword evidence="5" id="KW-0378">Hydrolase</keyword>
<dbReference type="GO" id="GO:0005829">
    <property type="term" value="C:cytosol"/>
    <property type="evidence" value="ECO:0007669"/>
    <property type="project" value="TreeGrafter"/>
</dbReference>
<dbReference type="GO" id="GO:0006281">
    <property type="term" value="P:DNA repair"/>
    <property type="evidence" value="ECO:0007669"/>
    <property type="project" value="TreeGrafter"/>
</dbReference>
<dbReference type="Gene3D" id="1.10.150.240">
    <property type="entry name" value="Putative phosphatase, domain 2"/>
    <property type="match status" value="1"/>
</dbReference>
<accession>A0A679IYA7</accession>
<evidence type="ECO:0000256" key="1">
    <source>
        <dbReference type="ARBA" id="ARBA00000830"/>
    </source>
</evidence>
<dbReference type="PANTHER" id="PTHR43434:SF1">
    <property type="entry name" value="PHOSPHOGLYCOLATE PHOSPHATASE"/>
    <property type="match status" value="1"/>
</dbReference>
<sequence>MHPRHLVGILFDKDGTLIDFDRTWGPAAYAVMDDLAGGDRVRLEDLMAVSHYIEEERRFLPTSPLIAGSSAAYGPIWAKALGRPAGPDLYGEMDRLFRREGLAHLCPIGDPAGMARHLVGAGYALGIATNDAEASARAQADALGLTPHLSYVAGYDSGHGSKPEPGMVSAFAAQLGVASTHIAMIGDSPYDLVAGRAAGAMTIAVLSGPMGEGAREIMTPLADHVVASIGDLADLLAGIANQARVSADGSQPGR</sequence>
<dbReference type="InterPro" id="IPR023214">
    <property type="entry name" value="HAD_sf"/>
</dbReference>
<proteinExistence type="inferred from homology"/>
<dbReference type="GO" id="GO:0008967">
    <property type="term" value="F:phosphoglycolate phosphatase activity"/>
    <property type="evidence" value="ECO:0007669"/>
    <property type="project" value="UniProtKB-EC"/>
</dbReference>
<dbReference type="NCBIfam" id="TIGR01549">
    <property type="entry name" value="HAD-SF-IA-v1"/>
    <property type="match status" value="1"/>
</dbReference>
<dbReference type="PANTHER" id="PTHR43434">
    <property type="entry name" value="PHOSPHOGLYCOLATE PHOSPHATASE"/>
    <property type="match status" value="1"/>
</dbReference>
<evidence type="ECO:0000256" key="4">
    <source>
        <dbReference type="ARBA" id="ARBA00013078"/>
    </source>
</evidence>
<organism evidence="5">
    <name type="scientific">Methylobacterium bullatum</name>
    <dbReference type="NCBI Taxonomy" id="570505"/>
    <lineage>
        <taxon>Bacteria</taxon>
        <taxon>Pseudomonadati</taxon>
        <taxon>Pseudomonadota</taxon>
        <taxon>Alphaproteobacteria</taxon>
        <taxon>Hyphomicrobiales</taxon>
        <taxon>Methylobacteriaceae</taxon>
        <taxon>Methylobacterium</taxon>
    </lineage>
</organism>
<comment type="pathway">
    <text evidence="2">Organic acid metabolism; glycolate biosynthesis; glycolate from 2-phosphoglycolate: step 1/1.</text>
</comment>
<dbReference type="SUPFAM" id="SSF56784">
    <property type="entry name" value="HAD-like"/>
    <property type="match status" value="1"/>
</dbReference>
<dbReference type="SFLD" id="SFLDS00003">
    <property type="entry name" value="Haloacid_Dehalogenase"/>
    <property type="match status" value="1"/>
</dbReference>
<dbReference type="InterPro" id="IPR036412">
    <property type="entry name" value="HAD-like_sf"/>
</dbReference>
<evidence type="ECO:0000256" key="3">
    <source>
        <dbReference type="ARBA" id="ARBA00006171"/>
    </source>
</evidence>
<reference evidence="5" key="1">
    <citation type="submission" date="2019-12" db="EMBL/GenBank/DDBJ databases">
        <authorList>
            <person name="Cremers G."/>
        </authorList>
    </citation>
    <scope>NUCLEOTIDE SEQUENCE</scope>
    <source>
        <strain evidence="5">Mbul1</strain>
    </source>
</reference>
<evidence type="ECO:0000256" key="2">
    <source>
        <dbReference type="ARBA" id="ARBA00004818"/>
    </source>
</evidence>
<dbReference type="InterPro" id="IPR006439">
    <property type="entry name" value="HAD-SF_hydro_IA"/>
</dbReference>
<dbReference type="EC" id="3.1.3.18" evidence="4"/>
<name>A0A679IYA7_9HYPH</name>
<gene>
    <name evidence="5" type="primary">gph_3</name>
    <name evidence="5" type="ORF">MBUL_02449</name>
</gene>
<dbReference type="EMBL" id="LR743504">
    <property type="protein sequence ID" value="CAA2103937.1"/>
    <property type="molecule type" value="Genomic_DNA"/>
</dbReference>
<dbReference type="Gene3D" id="3.40.50.1000">
    <property type="entry name" value="HAD superfamily/HAD-like"/>
    <property type="match status" value="1"/>
</dbReference>
<evidence type="ECO:0000313" key="5">
    <source>
        <dbReference type="EMBL" id="CAA2103937.1"/>
    </source>
</evidence>
<dbReference type="InterPro" id="IPR023198">
    <property type="entry name" value="PGP-like_dom2"/>
</dbReference>
<dbReference type="Pfam" id="PF00702">
    <property type="entry name" value="Hydrolase"/>
    <property type="match status" value="1"/>
</dbReference>
<dbReference type="SFLD" id="SFLDG01129">
    <property type="entry name" value="C1.5:_HAD__Beta-PGM__Phosphata"/>
    <property type="match status" value="1"/>
</dbReference>